<dbReference type="AlphaFoldDB" id="A0A6G1CNB5"/>
<feature type="compositionally biased region" description="Basic residues" evidence="1">
    <location>
        <begin position="49"/>
        <end position="72"/>
    </location>
</feature>
<feature type="compositionally biased region" description="Basic and acidic residues" evidence="1">
    <location>
        <begin position="1"/>
        <end position="11"/>
    </location>
</feature>
<gene>
    <name evidence="2" type="ORF">E2562_003601</name>
</gene>
<dbReference type="Proteomes" id="UP000479710">
    <property type="component" value="Unassembled WGS sequence"/>
</dbReference>
<feature type="compositionally biased region" description="Basic and acidic residues" evidence="1">
    <location>
        <begin position="18"/>
        <end position="41"/>
    </location>
</feature>
<organism evidence="2 3">
    <name type="scientific">Oryza meyeriana var. granulata</name>
    <dbReference type="NCBI Taxonomy" id="110450"/>
    <lineage>
        <taxon>Eukaryota</taxon>
        <taxon>Viridiplantae</taxon>
        <taxon>Streptophyta</taxon>
        <taxon>Embryophyta</taxon>
        <taxon>Tracheophyta</taxon>
        <taxon>Spermatophyta</taxon>
        <taxon>Magnoliopsida</taxon>
        <taxon>Liliopsida</taxon>
        <taxon>Poales</taxon>
        <taxon>Poaceae</taxon>
        <taxon>BOP clade</taxon>
        <taxon>Oryzoideae</taxon>
        <taxon>Oryzeae</taxon>
        <taxon>Oryzinae</taxon>
        <taxon>Oryza</taxon>
        <taxon>Oryza meyeriana</taxon>
    </lineage>
</organism>
<dbReference type="EMBL" id="SPHZ02000008">
    <property type="protein sequence ID" value="KAF0901649.1"/>
    <property type="molecule type" value="Genomic_DNA"/>
</dbReference>
<evidence type="ECO:0000313" key="3">
    <source>
        <dbReference type="Proteomes" id="UP000479710"/>
    </source>
</evidence>
<protein>
    <submittedName>
        <fullName evidence="2">Uncharacterized protein</fullName>
    </submittedName>
</protein>
<comment type="caution">
    <text evidence="2">The sequence shown here is derived from an EMBL/GenBank/DDBJ whole genome shotgun (WGS) entry which is preliminary data.</text>
</comment>
<keyword evidence="3" id="KW-1185">Reference proteome</keyword>
<name>A0A6G1CNB5_9ORYZ</name>
<accession>A0A6G1CNB5</accession>
<evidence type="ECO:0000256" key="1">
    <source>
        <dbReference type="SAM" id="MobiDB-lite"/>
    </source>
</evidence>
<proteinExistence type="predicted"/>
<reference evidence="2 3" key="1">
    <citation type="submission" date="2019-11" db="EMBL/GenBank/DDBJ databases">
        <title>Whole genome sequence of Oryza granulata.</title>
        <authorList>
            <person name="Li W."/>
        </authorList>
    </citation>
    <scope>NUCLEOTIDE SEQUENCE [LARGE SCALE GENOMIC DNA]</scope>
    <source>
        <strain evidence="3">cv. Menghai</strain>
        <tissue evidence="2">Leaf</tissue>
    </source>
</reference>
<evidence type="ECO:0000313" key="2">
    <source>
        <dbReference type="EMBL" id="KAF0901649.1"/>
    </source>
</evidence>
<sequence>MEGKELSEAKKPLGGKGLLERKKAAVEDGVGREEDEARPCEAEEEEAKRRRWRRLGSGGRRRMRRGHGKRKKAAAEGGVGREEEDDEADSVKSGGR</sequence>
<feature type="region of interest" description="Disordered" evidence="1">
    <location>
        <begin position="1"/>
        <end position="96"/>
    </location>
</feature>